<dbReference type="InterPro" id="IPR036388">
    <property type="entry name" value="WH-like_DNA-bd_sf"/>
</dbReference>
<evidence type="ECO:0000259" key="5">
    <source>
        <dbReference type="PROSITE" id="PS50931"/>
    </source>
</evidence>
<dbReference type="Gene3D" id="1.10.10.10">
    <property type="entry name" value="Winged helix-like DNA-binding domain superfamily/Winged helix DNA-binding domain"/>
    <property type="match status" value="1"/>
</dbReference>
<accession>A0A7C9N9Q7</accession>
<dbReference type="Pfam" id="PF00126">
    <property type="entry name" value="HTH_1"/>
    <property type="match status" value="1"/>
</dbReference>
<dbReference type="GO" id="GO:0003700">
    <property type="term" value="F:DNA-binding transcription factor activity"/>
    <property type="evidence" value="ECO:0007669"/>
    <property type="project" value="InterPro"/>
</dbReference>
<keyword evidence="3" id="KW-0238">DNA-binding</keyword>
<evidence type="ECO:0000256" key="2">
    <source>
        <dbReference type="ARBA" id="ARBA00023015"/>
    </source>
</evidence>
<sequence length="317" mass="34265">MRVESLSLFLSVAQHRSISHAARQHFISQQGASSIVKSLETELETRLFDRTPSGLQLTAAGRAVAREAAVALSAYRRMQIAAALGSGSLGDEPLTVIASPFVVNRLDTLFQEYETMAAGNRPRIIERSLFDIVRSYDRDDADVLHLVAISPFMERIAYRVRNDFTPLVECELMVACSADHPFASKNFVTPADLAATPLACYGEEFLARLVGHMLGGGRPNVLLRTSNLAMIGRAVASGEAVTFTDSLSAFMEQPDLRTAAVPIKESVTFSLGVLGTPASGSSAEMFAHFLERYLATSCASYMERRPGEGAADEAVAL</sequence>
<dbReference type="EMBL" id="QWKH01000006">
    <property type="protein sequence ID" value="NBI33784.1"/>
    <property type="molecule type" value="Genomic_DNA"/>
</dbReference>
<proteinExistence type="inferred from homology"/>
<dbReference type="Gene3D" id="3.40.190.10">
    <property type="entry name" value="Periplasmic binding protein-like II"/>
    <property type="match status" value="2"/>
</dbReference>
<dbReference type="GO" id="GO:0005829">
    <property type="term" value="C:cytosol"/>
    <property type="evidence" value="ECO:0007669"/>
    <property type="project" value="TreeGrafter"/>
</dbReference>
<keyword evidence="2" id="KW-0805">Transcription regulation</keyword>
<organism evidence="6">
    <name type="scientific">Muribaculaceae bacterium Z82</name>
    <dbReference type="NCBI Taxonomy" id="2304548"/>
    <lineage>
        <taxon>Bacteria</taxon>
        <taxon>Pseudomonadati</taxon>
        <taxon>Bacteroidota</taxon>
        <taxon>Bacteroidia</taxon>
        <taxon>Bacteroidales</taxon>
        <taxon>Muribaculaceae</taxon>
    </lineage>
</organism>
<dbReference type="InterPro" id="IPR000847">
    <property type="entry name" value="LysR_HTH_N"/>
</dbReference>
<dbReference type="Pfam" id="PF03466">
    <property type="entry name" value="LysR_substrate"/>
    <property type="match status" value="1"/>
</dbReference>
<feature type="domain" description="HTH lysR-type" evidence="5">
    <location>
        <begin position="1"/>
        <end position="58"/>
    </location>
</feature>
<dbReference type="InterPro" id="IPR036390">
    <property type="entry name" value="WH_DNA-bd_sf"/>
</dbReference>
<evidence type="ECO:0000256" key="1">
    <source>
        <dbReference type="ARBA" id="ARBA00009437"/>
    </source>
</evidence>
<keyword evidence="4" id="KW-0804">Transcription</keyword>
<evidence type="ECO:0000256" key="3">
    <source>
        <dbReference type="ARBA" id="ARBA00023125"/>
    </source>
</evidence>
<name>A0A7C9N9Q7_9BACT</name>
<comment type="caution">
    <text evidence="6">The sequence shown here is derived from an EMBL/GenBank/DDBJ whole genome shotgun (WGS) entry which is preliminary data.</text>
</comment>
<reference evidence="6" key="1">
    <citation type="submission" date="2018-08" db="EMBL/GenBank/DDBJ databases">
        <title>Murine metabolic-syndrome-specific gut microbial biobank.</title>
        <authorList>
            <person name="Liu C."/>
        </authorList>
    </citation>
    <scope>NUCLEOTIDE SEQUENCE [LARGE SCALE GENOMIC DNA]</scope>
    <source>
        <strain evidence="6">Z82</strain>
    </source>
</reference>
<comment type="similarity">
    <text evidence="1">Belongs to the LysR transcriptional regulatory family.</text>
</comment>
<protein>
    <submittedName>
        <fullName evidence="6">LysR family transcriptional regulator</fullName>
    </submittedName>
</protein>
<gene>
    <name evidence="6" type="ORF">D1639_01785</name>
</gene>
<dbReference type="PROSITE" id="PS50931">
    <property type="entry name" value="HTH_LYSR"/>
    <property type="match status" value="1"/>
</dbReference>
<evidence type="ECO:0000256" key="4">
    <source>
        <dbReference type="ARBA" id="ARBA00023163"/>
    </source>
</evidence>
<dbReference type="InterPro" id="IPR050950">
    <property type="entry name" value="HTH-type_LysR_regulators"/>
</dbReference>
<dbReference type="CDD" id="cd05466">
    <property type="entry name" value="PBP2_LTTR_substrate"/>
    <property type="match status" value="1"/>
</dbReference>
<dbReference type="SUPFAM" id="SSF53850">
    <property type="entry name" value="Periplasmic binding protein-like II"/>
    <property type="match status" value="1"/>
</dbReference>
<dbReference type="GO" id="GO:0003677">
    <property type="term" value="F:DNA binding"/>
    <property type="evidence" value="ECO:0007669"/>
    <property type="project" value="UniProtKB-KW"/>
</dbReference>
<evidence type="ECO:0000313" key="6">
    <source>
        <dbReference type="EMBL" id="NBI33784.1"/>
    </source>
</evidence>
<dbReference type="AlphaFoldDB" id="A0A7C9N9Q7"/>
<dbReference type="SUPFAM" id="SSF46785">
    <property type="entry name" value="Winged helix' DNA-binding domain"/>
    <property type="match status" value="1"/>
</dbReference>
<dbReference type="InterPro" id="IPR005119">
    <property type="entry name" value="LysR_subst-bd"/>
</dbReference>
<dbReference type="PANTHER" id="PTHR30419">
    <property type="entry name" value="HTH-TYPE TRANSCRIPTIONAL REGULATOR YBHD"/>
    <property type="match status" value="1"/>
</dbReference>